<dbReference type="Proteomes" id="UP000642107">
    <property type="component" value="Unassembled WGS sequence"/>
</dbReference>
<dbReference type="NCBIfam" id="TIGR03592">
    <property type="entry name" value="yidC_oxa1_cterm"/>
    <property type="match status" value="1"/>
</dbReference>
<protein>
    <recommendedName>
        <fullName evidence="3">Membrane protein insertase YidC</fullName>
    </recommendedName>
    <alternativeName>
        <fullName evidence="15">Foldase YidC</fullName>
    </alternativeName>
    <alternativeName>
        <fullName evidence="14">Membrane integrase YidC</fullName>
    </alternativeName>
    <alternativeName>
        <fullName evidence="13">Membrane protein YidC</fullName>
    </alternativeName>
</protein>
<evidence type="ECO:0000256" key="3">
    <source>
        <dbReference type="ARBA" id="ARBA00015325"/>
    </source>
</evidence>
<evidence type="ECO:0000259" key="19">
    <source>
        <dbReference type="Pfam" id="PF02096"/>
    </source>
</evidence>
<dbReference type="CDD" id="cd20070">
    <property type="entry name" value="5TM_YidC_Alb3"/>
    <property type="match status" value="1"/>
</dbReference>
<comment type="subcellular location">
    <subcellularLocation>
        <location evidence="1">Cell membrane</location>
        <topology evidence="1">Multi-pass membrane protein</topology>
    </subcellularLocation>
    <subcellularLocation>
        <location evidence="16">Membrane</location>
        <topology evidence="16">Multi-pass membrane protein</topology>
    </subcellularLocation>
</comment>
<dbReference type="InterPro" id="IPR047196">
    <property type="entry name" value="YidC_ALB_C"/>
</dbReference>
<dbReference type="NCBIfam" id="NF002350">
    <property type="entry name" value="PRK01315.1"/>
    <property type="match status" value="1"/>
</dbReference>
<evidence type="ECO:0000256" key="17">
    <source>
        <dbReference type="SAM" id="MobiDB-lite"/>
    </source>
</evidence>
<dbReference type="InterPro" id="IPR001708">
    <property type="entry name" value="YidC/ALB3/OXA1/COX18"/>
</dbReference>
<dbReference type="Pfam" id="PF02096">
    <property type="entry name" value="60KD_IMP"/>
    <property type="match status" value="1"/>
</dbReference>
<organism evidence="20 21">
    <name type="scientific">Flavimobilis rhizosphaerae</name>
    <dbReference type="NCBI Taxonomy" id="2775421"/>
    <lineage>
        <taxon>Bacteria</taxon>
        <taxon>Bacillati</taxon>
        <taxon>Actinomycetota</taxon>
        <taxon>Actinomycetes</taxon>
        <taxon>Micrococcales</taxon>
        <taxon>Jonesiaceae</taxon>
        <taxon>Flavimobilis</taxon>
    </lineage>
</organism>
<evidence type="ECO:0000256" key="2">
    <source>
        <dbReference type="ARBA" id="ARBA00010527"/>
    </source>
</evidence>
<evidence type="ECO:0000256" key="14">
    <source>
        <dbReference type="ARBA" id="ARBA00033245"/>
    </source>
</evidence>
<evidence type="ECO:0000256" key="11">
    <source>
        <dbReference type="ARBA" id="ARBA00025034"/>
    </source>
</evidence>
<keyword evidence="8 18" id="KW-1133">Transmembrane helix</keyword>
<reference evidence="20 21" key="1">
    <citation type="submission" date="2020-09" db="EMBL/GenBank/DDBJ databases">
        <title>Flavimobilis rhizosphaerae sp. nov., isolated from rhizosphere soil of Spartina alterniflora.</title>
        <authorList>
            <person name="Hanqin C."/>
        </authorList>
    </citation>
    <scope>NUCLEOTIDE SEQUENCE [LARGE SCALE GENOMIC DNA]</scope>
    <source>
        <strain evidence="20 21">GY 10621</strain>
    </source>
</reference>
<evidence type="ECO:0000256" key="12">
    <source>
        <dbReference type="ARBA" id="ARBA00026028"/>
    </source>
</evidence>
<evidence type="ECO:0000256" key="4">
    <source>
        <dbReference type="ARBA" id="ARBA00022448"/>
    </source>
</evidence>
<evidence type="ECO:0000256" key="10">
    <source>
        <dbReference type="ARBA" id="ARBA00023186"/>
    </source>
</evidence>
<comment type="caution">
    <text evidence="20">The sequence shown here is derived from an EMBL/GenBank/DDBJ whole genome shotgun (WGS) entry which is preliminary data.</text>
</comment>
<gene>
    <name evidence="20" type="primary">yidC</name>
    <name evidence="20" type="ORF">IGS67_07745</name>
</gene>
<proteinExistence type="inferred from homology"/>
<dbReference type="PANTHER" id="PTHR12428">
    <property type="entry name" value="OXA1"/>
    <property type="match status" value="1"/>
</dbReference>
<dbReference type="EMBL" id="JACZDF010000003">
    <property type="protein sequence ID" value="MBD9699382.1"/>
    <property type="molecule type" value="Genomic_DNA"/>
</dbReference>
<feature type="region of interest" description="Disordered" evidence="17">
    <location>
        <begin position="281"/>
        <end position="316"/>
    </location>
</feature>
<feature type="transmembrane region" description="Helical" evidence="18">
    <location>
        <begin position="7"/>
        <end position="25"/>
    </location>
</feature>
<dbReference type="InterPro" id="IPR028055">
    <property type="entry name" value="YidC/Oxa/ALB_C"/>
</dbReference>
<feature type="transmembrane region" description="Helical" evidence="18">
    <location>
        <begin position="222"/>
        <end position="245"/>
    </location>
</feature>
<evidence type="ECO:0000256" key="6">
    <source>
        <dbReference type="ARBA" id="ARBA00022692"/>
    </source>
</evidence>
<accession>A0ABR9DQH8</accession>
<evidence type="ECO:0000256" key="7">
    <source>
        <dbReference type="ARBA" id="ARBA00022927"/>
    </source>
</evidence>
<evidence type="ECO:0000313" key="20">
    <source>
        <dbReference type="EMBL" id="MBD9699382.1"/>
    </source>
</evidence>
<evidence type="ECO:0000256" key="8">
    <source>
        <dbReference type="ARBA" id="ARBA00022989"/>
    </source>
</evidence>
<evidence type="ECO:0000256" key="16">
    <source>
        <dbReference type="RuleBase" id="RU003945"/>
    </source>
</evidence>
<feature type="compositionally biased region" description="Polar residues" evidence="17">
    <location>
        <begin position="287"/>
        <end position="308"/>
    </location>
</feature>
<evidence type="ECO:0000256" key="18">
    <source>
        <dbReference type="SAM" id="Phobius"/>
    </source>
</evidence>
<keyword evidence="21" id="KW-1185">Reference proteome</keyword>
<dbReference type="PANTHER" id="PTHR12428:SF65">
    <property type="entry name" value="CYTOCHROME C OXIDASE ASSEMBLY PROTEIN COX18, MITOCHONDRIAL"/>
    <property type="match status" value="1"/>
</dbReference>
<evidence type="ECO:0000313" key="21">
    <source>
        <dbReference type="Proteomes" id="UP000642107"/>
    </source>
</evidence>
<keyword evidence="10" id="KW-0143">Chaperone</keyword>
<comment type="subunit">
    <text evidence="12">Interacts with the Sec translocase complex via SecD. Specifically interacts with transmembrane segments of nascent integral membrane proteins during membrane integration.</text>
</comment>
<feature type="transmembrane region" description="Helical" evidence="18">
    <location>
        <begin position="37"/>
        <end position="59"/>
    </location>
</feature>
<keyword evidence="7" id="KW-0653">Protein transport</keyword>
<feature type="transmembrane region" description="Helical" evidence="18">
    <location>
        <begin position="175"/>
        <end position="194"/>
    </location>
</feature>
<sequence>MEWMYSLLFPIQWVVAWIMYGWHWLLELVGISGESGLSWVLAIVGLTLTIRTALIPLFFKQIHASRGMQVVAPEMKKLQAKYANKKDQASREAMAREMQELYKKHQTSPFASCMPLLLQMPIFFALFRVLNTLPQIASGENDPIGPINKVVAGQIESSTFFGAPLSETFLNTDVTQVKVVTAILILIMSVTQFFTQRQLTMKNMPPSALEGPTAAMQKNMMYIFPVIFAVSGVNFPIGVLVYWTVSNVWSMGQQFYTIRKIPTPGSEAARRLEARRRARGIVEVTSADGTTTTVAPPSGQRQQPMSAQRQKRKKKK</sequence>
<keyword evidence="5" id="KW-1003">Cell membrane</keyword>
<comment type="similarity">
    <text evidence="2">Belongs to the OXA1/ALB3/YidC family. Type 1 subfamily.</text>
</comment>
<evidence type="ECO:0000256" key="1">
    <source>
        <dbReference type="ARBA" id="ARBA00004651"/>
    </source>
</evidence>
<comment type="function">
    <text evidence="11">Required for the insertion and/or proper folding and/or complex formation of integral membrane proteins into the membrane. Involved in integration of membrane proteins that insert both dependently and independently of the Sec translocase complex, as well as at least some lipoproteins. Aids folding of multispanning membrane proteins.</text>
</comment>
<name>A0ABR9DQH8_9MICO</name>
<evidence type="ECO:0000256" key="5">
    <source>
        <dbReference type="ARBA" id="ARBA00022475"/>
    </source>
</evidence>
<evidence type="ECO:0000256" key="15">
    <source>
        <dbReference type="ARBA" id="ARBA00033342"/>
    </source>
</evidence>
<feature type="domain" description="Membrane insertase YidC/Oxa/ALB C-terminal" evidence="19">
    <location>
        <begin position="39"/>
        <end position="258"/>
    </location>
</feature>
<evidence type="ECO:0000256" key="9">
    <source>
        <dbReference type="ARBA" id="ARBA00023136"/>
    </source>
</evidence>
<keyword evidence="9 18" id="KW-0472">Membrane</keyword>
<keyword evidence="4" id="KW-0813">Transport</keyword>
<keyword evidence="6 16" id="KW-0812">Transmembrane</keyword>
<evidence type="ECO:0000256" key="13">
    <source>
        <dbReference type="ARBA" id="ARBA00031538"/>
    </source>
</evidence>